<dbReference type="InterPro" id="IPR036396">
    <property type="entry name" value="Cyt_P450_sf"/>
</dbReference>
<dbReference type="Pfam" id="PF00067">
    <property type="entry name" value="p450"/>
    <property type="match status" value="1"/>
</dbReference>
<dbReference type="InterPro" id="IPR001128">
    <property type="entry name" value="Cyt_P450"/>
</dbReference>
<dbReference type="FunFam" id="1.10.630.10:FF:000126">
    <property type="entry name" value="Predicted protein"/>
    <property type="match status" value="1"/>
</dbReference>
<dbReference type="PANTHER" id="PTHR47953:SF19">
    <property type="entry name" value="OS06G0641600 PROTEIN"/>
    <property type="match status" value="1"/>
</dbReference>
<comment type="caution">
    <text evidence="13">The sequence shown here is derived from an EMBL/GenBank/DDBJ whole genome shotgun (WGS) entry which is preliminary data.</text>
</comment>
<gene>
    <name evidence="13" type="ORF">LITE_LOCUS32536</name>
</gene>
<comment type="similarity">
    <text evidence="3">Belongs to the cytochrome P450 family.</text>
</comment>
<evidence type="ECO:0000256" key="1">
    <source>
        <dbReference type="ARBA" id="ARBA00001971"/>
    </source>
</evidence>
<dbReference type="GO" id="GO:0020037">
    <property type="term" value="F:heme binding"/>
    <property type="evidence" value="ECO:0007669"/>
    <property type="project" value="InterPro"/>
</dbReference>
<organism evidence="13 14">
    <name type="scientific">Linum tenue</name>
    <dbReference type="NCBI Taxonomy" id="586396"/>
    <lineage>
        <taxon>Eukaryota</taxon>
        <taxon>Viridiplantae</taxon>
        <taxon>Streptophyta</taxon>
        <taxon>Embryophyta</taxon>
        <taxon>Tracheophyta</taxon>
        <taxon>Spermatophyta</taxon>
        <taxon>Magnoliopsida</taxon>
        <taxon>eudicotyledons</taxon>
        <taxon>Gunneridae</taxon>
        <taxon>Pentapetalae</taxon>
        <taxon>rosids</taxon>
        <taxon>fabids</taxon>
        <taxon>Malpighiales</taxon>
        <taxon>Linaceae</taxon>
        <taxon>Linum</taxon>
    </lineage>
</organism>
<evidence type="ECO:0000256" key="7">
    <source>
        <dbReference type="ARBA" id="ARBA00022989"/>
    </source>
</evidence>
<name>A0AAV0NBB0_9ROSI</name>
<evidence type="ECO:0000256" key="10">
    <source>
        <dbReference type="ARBA" id="ARBA00023033"/>
    </source>
</evidence>
<evidence type="ECO:0000256" key="6">
    <source>
        <dbReference type="ARBA" id="ARBA00022723"/>
    </source>
</evidence>
<evidence type="ECO:0000256" key="8">
    <source>
        <dbReference type="ARBA" id="ARBA00023002"/>
    </source>
</evidence>
<accession>A0AAV0NBB0</accession>
<dbReference type="GO" id="GO:0016020">
    <property type="term" value="C:membrane"/>
    <property type="evidence" value="ECO:0007669"/>
    <property type="project" value="UniProtKB-SubCell"/>
</dbReference>
<dbReference type="GO" id="GO:0005506">
    <property type="term" value="F:iron ion binding"/>
    <property type="evidence" value="ECO:0007669"/>
    <property type="project" value="InterPro"/>
</dbReference>
<dbReference type="SUPFAM" id="SSF48264">
    <property type="entry name" value="Cytochrome P450"/>
    <property type="match status" value="1"/>
</dbReference>
<keyword evidence="9 12" id="KW-0408">Iron</keyword>
<protein>
    <recommendedName>
        <fullName evidence="15">Cytochrome P450</fullName>
    </recommendedName>
</protein>
<dbReference type="AlphaFoldDB" id="A0AAV0NBB0"/>
<feature type="binding site" description="axial binding residue" evidence="12">
    <location>
        <position position="240"/>
    </location>
    <ligand>
        <name>heme</name>
        <dbReference type="ChEBI" id="CHEBI:30413"/>
    </ligand>
    <ligandPart>
        <name>Fe</name>
        <dbReference type="ChEBI" id="CHEBI:18248"/>
    </ligandPart>
</feature>
<dbReference type="GO" id="GO:0004497">
    <property type="term" value="F:monooxygenase activity"/>
    <property type="evidence" value="ECO:0007669"/>
    <property type="project" value="UniProtKB-KW"/>
</dbReference>
<keyword evidence="4 12" id="KW-0349">Heme</keyword>
<evidence type="ECO:0000256" key="5">
    <source>
        <dbReference type="ARBA" id="ARBA00022692"/>
    </source>
</evidence>
<sequence length="303" mass="34628">MVILMMIQVTVKMHLLQMSPLNMKQQLLKLLIRIVSYCHKQTLNLHQEDHKDNQSAFGALENEIAEGFLAVVDEIVKAHNGLGLSDLYPSLKFIPVDMFPGGVETSASTIEWTMSEMVKNPRVLQLAQEKVKGIFQSKGNVDENRLNELIYLHAIIKETLRLHPAGSLVLPREMRETVHIYEFEIPANTRVLVNVWAIGRDPSYWMDAEKFCPERFLNSSIEYKGTNFEYIPFDAGRRICPGIQFGMSVVQLTSANLLFHFDWKALNGLENLDMIEQFGITLTRKQVLRLIPIAPDYAMPMLP</sequence>
<keyword evidence="6 12" id="KW-0479">Metal-binding</keyword>
<comment type="cofactor">
    <cofactor evidence="1 12">
        <name>heme</name>
        <dbReference type="ChEBI" id="CHEBI:30413"/>
    </cofactor>
</comment>
<dbReference type="PRINTS" id="PR00385">
    <property type="entry name" value="P450"/>
</dbReference>
<keyword evidence="5" id="KW-0812">Transmembrane</keyword>
<evidence type="ECO:0000256" key="12">
    <source>
        <dbReference type="PIRSR" id="PIRSR602401-1"/>
    </source>
</evidence>
<evidence type="ECO:0000313" key="13">
    <source>
        <dbReference type="EMBL" id="CAI0455875.1"/>
    </source>
</evidence>
<dbReference type="PRINTS" id="PR00463">
    <property type="entry name" value="EP450I"/>
</dbReference>
<evidence type="ECO:0008006" key="15">
    <source>
        <dbReference type="Google" id="ProtNLM"/>
    </source>
</evidence>
<evidence type="ECO:0000256" key="3">
    <source>
        <dbReference type="ARBA" id="ARBA00010617"/>
    </source>
</evidence>
<evidence type="ECO:0000256" key="4">
    <source>
        <dbReference type="ARBA" id="ARBA00022617"/>
    </source>
</evidence>
<proteinExistence type="inferred from homology"/>
<dbReference type="InterPro" id="IPR002401">
    <property type="entry name" value="Cyt_P450_E_grp-I"/>
</dbReference>
<dbReference type="InterPro" id="IPR052306">
    <property type="entry name" value="CYP450_71D"/>
</dbReference>
<keyword evidence="7" id="KW-1133">Transmembrane helix</keyword>
<keyword evidence="11" id="KW-0472">Membrane</keyword>
<evidence type="ECO:0000256" key="11">
    <source>
        <dbReference type="ARBA" id="ARBA00023136"/>
    </source>
</evidence>
<reference evidence="13" key="1">
    <citation type="submission" date="2022-08" db="EMBL/GenBank/DDBJ databases">
        <authorList>
            <person name="Gutierrez-Valencia J."/>
        </authorList>
    </citation>
    <scope>NUCLEOTIDE SEQUENCE</scope>
</reference>
<keyword evidence="8" id="KW-0560">Oxidoreductase</keyword>
<evidence type="ECO:0000313" key="14">
    <source>
        <dbReference type="Proteomes" id="UP001154282"/>
    </source>
</evidence>
<comment type="subcellular location">
    <subcellularLocation>
        <location evidence="2">Membrane</location>
        <topology evidence="2">Single-pass membrane protein</topology>
    </subcellularLocation>
</comment>
<dbReference type="PANTHER" id="PTHR47953">
    <property type="entry name" value="OS08G0105600 PROTEIN"/>
    <property type="match status" value="1"/>
</dbReference>
<dbReference type="Proteomes" id="UP001154282">
    <property type="component" value="Unassembled WGS sequence"/>
</dbReference>
<evidence type="ECO:0000256" key="9">
    <source>
        <dbReference type="ARBA" id="ARBA00023004"/>
    </source>
</evidence>
<dbReference type="GO" id="GO:0016705">
    <property type="term" value="F:oxidoreductase activity, acting on paired donors, with incorporation or reduction of molecular oxygen"/>
    <property type="evidence" value="ECO:0007669"/>
    <property type="project" value="InterPro"/>
</dbReference>
<keyword evidence="14" id="KW-1185">Reference proteome</keyword>
<evidence type="ECO:0000256" key="2">
    <source>
        <dbReference type="ARBA" id="ARBA00004167"/>
    </source>
</evidence>
<dbReference type="EMBL" id="CAMGYJ010000008">
    <property type="protein sequence ID" value="CAI0455875.1"/>
    <property type="molecule type" value="Genomic_DNA"/>
</dbReference>
<keyword evidence="10" id="KW-0503">Monooxygenase</keyword>
<dbReference type="Gene3D" id="1.10.630.10">
    <property type="entry name" value="Cytochrome P450"/>
    <property type="match status" value="1"/>
</dbReference>